<feature type="compositionally biased region" description="Basic and acidic residues" evidence="1">
    <location>
        <begin position="1"/>
        <end position="22"/>
    </location>
</feature>
<evidence type="ECO:0000313" key="3">
    <source>
        <dbReference type="Proteomes" id="UP000314294"/>
    </source>
</evidence>
<gene>
    <name evidence="2" type="ORF">EYF80_034488</name>
</gene>
<evidence type="ECO:0000256" key="1">
    <source>
        <dbReference type="SAM" id="MobiDB-lite"/>
    </source>
</evidence>
<accession>A0A4Z2GNS6</accession>
<organism evidence="2 3">
    <name type="scientific">Liparis tanakae</name>
    <name type="common">Tanaka's snailfish</name>
    <dbReference type="NCBI Taxonomy" id="230148"/>
    <lineage>
        <taxon>Eukaryota</taxon>
        <taxon>Metazoa</taxon>
        <taxon>Chordata</taxon>
        <taxon>Craniata</taxon>
        <taxon>Vertebrata</taxon>
        <taxon>Euteleostomi</taxon>
        <taxon>Actinopterygii</taxon>
        <taxon>Neopterygii</taxon>
        <taxon>Teleostei</taxon>
        <taxon>Neoteleostei</taxon>
        <taxon>Acanthomorphata</taxon>
        <taxon>Eupercaria</taxon>
        <taxon>Perciformes</taxon>
        <taxon>Cottioidei</taxon>
        <taxon>Cottales</taxon>
        <taxon>Liparidae</taxon>
        <taxon>Liparis</taxon>
    </lineage>
</organism>
<proteinExistence type="predicted"/>
<protein>
    <submittedName>
        <fullName evidence="2">Uncharacterized protein</fullName>
    </submittedName>
</protein>
<keyword evidence="3" id="KW-1185">Reference proteome</keyword>
<sequence length="160" mass="18140">MDNAEWKRREGEEEEVSQRAEGRCSQTVPSCCKRSKVKSSPALFHVRNCSSAETTPDDRDVAPGNCRKLWESVNVTETETRSAQAKFWYIQHILNREYRFTSFSHLVNFPVAELNWDVDLMSILIHGEVEVSAEPLQLYVVPVLVVQQTARGNEKLSAGG</sequence>
<evidence type="ECO:0000313" key="2">
    <source>
        <dbReference type="EMBL" id="TNN55298.1"/>
    </source>
</evidence>
<reference evidence="2 3" key="1">
    <citation type="submission" date="2019-03" db="EMBL/GenBank/DDBJ databases">
        <title>First draft genome of Liparis tanakae, snailfish: a comprehensive survey of snailfish specific genes.</title>
        <authorList>
            <person name="Kim W."/>
            <person name="Song I."/>
            <person name="Jeong J.-H."/>
            <person name="Kim D."/>
            <person name="Kim S."/>
            <person name="Ryu S."/>
            <person name="Song J.Y."/>
            <person name="Lee S.K."/>
        </authorList>
    </citation>
    <scope>NUCLEOTIDE SEQUENCE [LARGE SCALE GENOMIC DNA]</scope>
    <source>
        <tissue evidence="2">Muscle</tissue>
    </source>
</reference>
<dbReference type="Proteomes" id="UP000314294">
    <property type="component" value="Unassembled WGS sequence"/>
</dbReference>
<feature type="region of interest" description="Disordered" evidence="1">
    <location>
        <begin position="1"/>
        <end position="27"/>
    </location>
</feature>
<dbReference type="EMBL" id="SRLO01000460">
    <property type="protein sequence ID" value="TNN55298.1"/>
    <property type="molecule type" value="Genomic_DNA"/>
</dbReference>
<dbReference type="AlphaFoldDB" id="A0A4Z2GNS6"/>
<name>A0A4Z2GNS6_9TELE</name>
<comment type="caution">
    <text evidence="2">The sequence shown here is derived from an EMBL/GenBank/DDBJ whole genome shotgun (WGS) entry which is preliminary data.</text>
</comment>